<keyword evidence="4 5" id="KW-0472">Membrane</keyword>
<comment type="subcellular location">
    <subcellularLocation>
        <location evidence="5">Cell membrane</location>
        <topology evidence="5">Multi-pass membrane protein</topology>
    </subcellularLocation>
</comment>
<feature type="transmembrane region" description="Helical" evidence="5">
    <location>
        <begin position="61"/>
        <end position="82"/>
    </location>
</feature>
<dbReference type="HAMAP" id="MF_01600">
    <property type="entry name" value="UPF0182"/>
    <property type="match status" value="1"/>
</dbReference>
<accession>A0ABS9TZ09</accession>
<reference evidence="7 8" key="1">
    <citation type="submission" date="2022-03" db="EMBL/GenBank/DDBJ databases">
        <title>Sinomonas sp. isolated from a soil.</title>
        <authorList>
            <person name="Han J."/>
            <person name="Kim D.-U."/>
        </authorList>
    </citation>
    <scope>NUCLEOTIDE SEQUENCE [LARGE SCALE GENOMIC DNA]</scope>
    <source>
        <strain evidence="7 8">5-5</strain>
    </source>
</reference>
<gene>
    <name evidence="7" type="ORF">L0M17_06205</name>
</gene>
<evidence type="ECO:0000256" key="5">
    <source>
        <dbReference type="HAMAP-Rule" id="MF_01600"/>
    </source>
</evidence>
<feature type="transmembrane region" description="Helical" evidence="5">
    <location>
        <begin position="20"/>
        <end position="41"/>
    </location>
</feature>
<feature type="region of interest" description="Disordered" evidence="6">
    <location>
        <begin position="972"/>
        <end position="1006"/>
    </location>
</feature>
<dbReference type="PANTHER" id="PTHR39344:SF1">
    <property type="entry name" value="UPF0182 PROTEIN SLL1060"/>
    <property type="match status" value="1"/>
</dbReference>
<evidence type="ECO:0000313" key="7">
    <source>
        <dbReference type="EMBL" id="MCH6469590.1"/>
    </source>
</evidence>
<feature type="compositionally biased region" description="Low complexity" evidence="6">
    <location>
        <begin position="897"/>
        <end position="931"/>
    </location>
</feature>
<feature type="transmembrane region" description="Helical" evidence="5">
    <location>
        <begin position="161"/>
        <end position="189"/>
    </location>
</feature>
<evidence type="ECO:0000313" key="8">
    <source>
        <dbReference type="Proteomes" id="UP001202922"/>
    </source>
</evidence>
<feature type="compositionally biased region" description="Low complexity" evidence="6">
    <location>
        <begin position="972"/>
        <end position="1000"/>
    </location>
</feature>
<keyword evidence="2 5" id="KW-0812">Transmembrane</keyword>
<dbReference type="NCBIfam" id="NF000825">
    <property type="entry name" value="PRK00068.1"/>
    <property type="match status" value="1"/>
</dbReference>
<evidence type="ECO:0000256" key="3">
    <source>
        <dbReference type="ARBA" id="ARBA00022989"/>
    </source>
</evidence>
<proteinExistence type="inferred from homology"/>
<dbReference type="Proteomes" id="UP001202922">
    <property type="component" value="Unassembled WGS sequence"/>
</dbReference>
<name>A0ABS9TZ09_9MICC</name>
<feature type="transmembrane region" description="Helical" evidence="5">
    <location>
        <begin position="112"/>
        <end position="132"/>
    </location>
</feature>
<sequence>MTARPEGTTPRPLRKRRGPLIPTIIIAVVLVVGFVLFTQVWTDVLWFQQLGYLGVFITENLSRTLVFLVGALGMGLGVYAAIRLAYRARPVYAPDGGPQDNMSRYQAQLEPVRRVVMVGVPIVFALFAGAAAGSQWQKVVLFFNQVPFGQKDPQFGLDFSFYLFTLPFIGTLVGYILSIVIIAGIAGLLTHYLYGSIRISDRGLYTSRAAQLHLAISGGLLLLLIAINFWIDRYGTLQNAGTRWAGAMYTDVNAVIPTQAILAIAAGIVAILFFIAAAIGRWRLPLIGTAMLVITGIFAGGIYPWVIQQFQVTPSEKTLEGPYIERNISLTREAYGLDNVQVTPYNATTNAAPGALQPDAQTTQNIRLLDPTLVSSTFQQLEQYRPYYQFSPTLNVDRYSVNGRSQDTVIAVRELNLNGLSPDQQSWYNTHVVYTHGYGVVAAYGNTATSDGKPVFLQSGIPTTGALGTESSYQPRIYFGQYSPDYSVVGGPSGSQPREQDKPQGNSGDTLYTYTGNGGPNVGNWFNRLIYSVKFQSTDLLFSDAVNSQSQILYNRNPLQRVQQVAPYLTLDGTAYPAVVDGRVKWIVDGYTTSQYFPYSQQQQLQQVTSDSQTAAGRNGALPPSSVNYIRNSVKATVDAFDGSVTLYAWDDQDPILRTWEKVFPSSVKPISDMSGSLMSHVRYPEDLFKVQRELLTTYHVTDPASFYQNDDVWSVPDDPTSASQNGGKQPPYYMSLQMPGQKAPAFQLTSSFIPQTVQAGKSRDVMYGFLAADSDAGSKAGVKGPDYGKLQLLRLPTDTNVPGPGQVQSRFDSDPSVSTSLNLLRQGASKVQNGNLLTLPVGGGLLYVEPVYVQSTGSTSYPTLQRVLVAFGDKVGFAPTLDEALKSLFGGNAGASAGDAGNNSSAPPQSPPNSSTAASSANSQLNQALQDAKKALSDSQTALQNGNFADYGAAQQRLSDAVTRALAAEASLQAAQGQGSSTAPSTSSPSPSSSSSASPSPSPSR</sequence>
<feature type="region of interest" description="Disordered" evidence="6">
    <location>
        <begin position="489"/>
        <end position="511"/>
    </location>
</feature>
<keyword evidence="3 5" id="KW-1133">Transmembrane helix</keyword>
<feature type="transmembrane region" description="Helical" evidence="5">
    <location>
        <begin position="210"/>
        <end position="231"/>
    </location>
</feature>
<dbReference type="RefSeq" id="WP_241052957.1">
    <property type="nucleotide sequence ID" value="NZ_JAKZBV010000001.1"/>
</dbReference>
<dbReference type="PANTHER" id="PTHR39344">
    <property type="entry name" value="UPF0182 PROTEIN SLL1060"/>
    <property type="match status" value="1"/>
</dbReference>
<comment type="caution">
    <text evidence="7">The sequence shown here is derived from an EMBL/GenBank/DDBJ whole genome shotgun (WGS) entry which is preliminary data.</text>
</comment>
<keyword evidence="8" id="KW-1185">Reference proteome</keyword>
<evidence type="ECO:0000256" key="6">
    <source>
        <dbReference type="SAM" id="MobiDB-lite"/>
    </source>
</evidence>
<keyword evidence="1 5" id="KW-1003">Cell membrane</keyword>
<organism evidence="7 8">
    <name type="scientific">Sinomonas terrae</name>
    <dbReference type="NCBI Taxonomy" id="2908838"/>
    <lineage>
        <taxon>Bacteria</taxon>
        <taxon>Bacillati</taxon>
        <taxon>Actinomycetota</taxon>
        <taxon>Actinomycetes</taxon>
        <taxon>Micrococcales</taxon>
        <taxon>Micrococcaceae</taxon>
        <taxon>Sinomonas</taxon>
    </lineage>
</organism>
<dbReference type="EMBL" id="JAKZBV010000001">
    <property type="protein sequence ID" value="MCH6469590.1"/>
    <property type="molecule type" value="Genomic_DNA"/>
</dbReference>
<feature type="transmembrane region" description="Helical" evidence="5">
    <location>
        <begin position="260"/>
        <end position="279"/>
    </location>
</feature>
<dbReference type="InterPro" id="IPR005372">
    <property type="entry name" value="UPF0182"/>
</dbReference>
<dbReference type="Pfam" id="PF03699">
    <property type="entry name" value="UPF0182"/>
    <property type="match status" value="1"/>
</dbReference>
<comment type="similarity">
    <text evidence="5">Belongs to the UPF0182 family.</text>
</comment>
<evidence type="ECO:0000256" key="1">
    <source>
        <dbReference type="ARBA" id="ARBA00022475"/>
    </source>
</evidence>
<protein>
    <recommendedName>
        <fullName evidence="5">UPF0182 protein L0M17_06205</fullName>
    </recommendedName>
</protein>
<feature type="region of interest" description="Disordered" evidence="6">
    <location>
        <begin position="897"/>
        <end position="939"/>
    </location>
</feature>
<evidence type="ECO:0000256" key="2">
    <source>
        <dbReference type="ARBA" id="ARBA00022692"/>
    </source>
</evidence>
<evidence type="ECO:0000256" key="4">
    <source>
        <dbReference type="ARBA" id="ARBA00023136"/>
    </source>
</evidence>
<feature type="transmembrane region" description="Helical" evidence="5">
    <location>
        <begin position="286"/>
        <end position="306"/>
    </location>
</feature>